<evidence type="ECO:0000313" key="3">
    <source>
        <dbReference type="Proteomes" id="UP001146793"/>
    </source>
</evidence>
<evidence type="ECO:0000313" key="2">
    <source>
        <dbReference type="EMBL" id="KAJ3425951.1"/>
    </source>
</evidence>
<dbReference type="EMBL" id="JANTQA010000070">
    <property type="protein sequence ID" value="KAJ3425951.1"/>
    <property type="molecule type" value="Genomic_DNA"/>
</dbReference>
<feature type="compositionally biased region" description="Basic and acidic residues" evidence="1">
    <location>
        <begin position="36"/>
        <end position="62"/>
    </location>
</feature>
<evidence type="ECO:0008006" key="4">
    <source>
        <dbReference type="Google" id="ProtNLM"/>
    </source>
</evidence>
<feature type="region of interest" description="Disordered" evidence="1">
    <location>
        <begin position="315"/>
        <end position="401"/>
    </location>
</feature>
<sequence>MAEILEDRVQNLESLLDREISPIEKHSKKKTSTHVQKQDENQNNKNKNEENSNKIEINKEEKSSEPLLEDLSKLEEIISKLEKKYEKDLTPFHTNYKKFKGTLKKDISSLFLDTSTKTNIILTSKKTINEICKDLEEIKHSEYVIGTTAQKYFGDSKKNLHQANLTYLNQLEEVNSQSLQLDTLISSYNRIIEMISQKFIQMDAILTDKLFLKNLPKDYSIDKLVQLIKLKTGCSPNIEIIQNKKNPNNGLARLAPFSKKNEITIKQRLSNNFDFENRRISIDIYDKQKKENKKKNFLKQKKNKKNFDEYNSVFEEQEQKKSEDFHNQNKNFSEKQKQKNEKEKKIEKESKQEKRKKNKQNKQNKQNEKKQQKTTKIARTGSTPNDKTHQNNDYSNIPKNEKNLINDQKNFFSKELQNHQQFTIFMHNISYQANYEKISLLLNKYIQFSKLTLFYDKYDRFKGTAKVILNTEENYTKLMDYSGKLYLYHRTLFFKKFVDYRRDAHKKQISSY</sequence>
<dbReference type="InterPro" id="IPR009991">
    <property type="entry name" value="DCTN3"/>
</dbReference>
<dbReference type="GO" id="GO:0005869">
    <property type="term" value="C:dynactin complex"/>
    <property type="evidence" value="ECO:0007669"/>
    <property type="project" value="InterPro"/>
</dbReference>
<protein>
    <recommendedName>
        <fullName evidence="4">RRM domain-containing protein</fullName>
    </recommendedName>
</protein>
<reference evidence="2" key="1">
    <citation type="submission" date="2022-08" db="EMBL/GenBank/DDBJ databases">
        <title>Novel sulphate-reducing endosymbionts in the free-living metamonad Anaeramoeba.</title>
        <authorList>
            <person name="Jerlstrom-Hultqvist J."/>
            <person name="Cepicka I."/>
            <person name="Gallot-Lavallee L."/>
            <person name="Salas-Leiva D."/>
            <person name="Curtis B.A."/>
            <person name="Zahonova K."/>
            <person name="Pipaliya S."/>
            <person name="Dacks J."/>
            <person name="Roger A.J."/>
        </authorList>
    </citation>
    <scope>NUCLEOTIDE SEQUENCE</scope>
    <source>
        <strain evidence="2">Busselton2</strain>
    </source>
</reference>
<dbReference type="SUPFAM" id="SSF54928">
    <property type="entry name" value="RNA-binding domain, RBD"/>
    <property type="match status" value="1"/>
</dbReference>
<feature type="compositionally biased region" description="Polar residues" evidence="1">
    <location>
        <begin position="374"/>
        <end position="398"/>
    </location>
</feature>
<evidence type="ECO:0000256" key="1">
    <source>
        <dbReference type="SAM" id="MobiDB-lite"/>
    </source>
</evidence>
<comment type="caution">
    <text evidence="2">The sequence shown here is derived from an EMBL/GenBank/DDBJ whole genome shotgun (WGS) entry which is preliminary data.</text>
</comment>
<dbReference type="InterPro" id="IPR035979">
    <property type="entry name" value="RBD_domain_sf"/>
</dbReference>
<proteinExistence type="predicted"/>
<dbReference type="Proteomes" id="UP001146793">
    <property type="component" value="Unassembled WGS sequence"/>
</dbReference>
<dbReference type="AlphaFoldDB" id="A0AAV7YBL0"/>
<gene>
    <name evidence="2" type="ORF">M0812_28398</name>
</gene>
<feature type="region of interest" description="Disordered" evidence="1">
    <location>
        <begin position="18"/>
        <end position="62"/>
    </location>
</feature>
<feature type="compositionally biased region" description="Basic and acidic residues" evidence="1">
    <location>
        <begin position="317"/>
        <end position="352"/>
    </location>
</feature>
<organism evidence="2 3">
    <name type="scientific">Anaeramoeba flamelloides</name>
    <dbReference type="NCBI Taxonomy" id="1746091"/>
    <lineage>
        <taxon>Eukaryota</taxon>
        <taxon>Metamonada</taxon>
        <taxon>Anaeramoebidae</taxon>
        <taxon>Anaeramoeba</taxon>
    </lineage>
</organism>
<name>A0AAV7YBL0_9EUKA</name>
<dbReference type="Pfam" id="PF07426">
    <property type="entry name" value="Dynactin_p22"/>
    <property type="match status" value="1"/>
</dbReference>
<accession>A0AAV7YBL0</accession>
<dbReference type="GO" id="GO:0061640">
    <property type="term" value="P:cytoskeleton-dependent cytokinesis"/>
    <property type="evidence" value="ECO:0007669"/>
    <property type="project" value="InterPro"/>
</dbReference>
<dbReference type="GO" id="GO:0003676">
    <property type="term" value="F:nucleic acid binding"/>
    <property type="evidence" value="ECO:0007669"/>
    <property type="project" value="InterPro"/>
</dbReference>
<feature type="compositionally biased region" description="Basic residues" evidence="1">
    <location>
        <begin position="353"/>
        <end position="362"/>
    </location>
</feature>